<dbReference type="Gene3D" id="1.10.10.60">
    <property type="entry name" value="Homeodomain-like"/>
    <property type="match status" value="1"/>
</dbReference>
<dbReference type="PROSITE" id="PS01124">
    <property type="entry name" value="HTH_ARAC_FAMILY_2"/>
    <property type="match status" value="1"/>
</dbReference>
<dbReference type="SMART" id="SM00342">
    <property type="entry name" value="HTH_ARAC"/>
    <property type="match status" value="1"/>
</dbReference>
<evidence type="ECO:0000313" key="5">
    <source>
        <dbReference type="EMBL" id="PKF31843.1"/>
    </source>
</evidence>
<dbReference type="AlphaFoldDB" id="A0A653KCD2"/>
<dbReference type="GO" id="GO:0003700">
    <property type="term" value="F:DNA-binding transcription factor activity"/>
    <property type="evidence" value="ECO:0007669"/>
    <property type="project" value="InterPro"/>
</dbReference>
<dbReference type="Proteomes" id="UP000233553">
    <property type="component" value="Unassembled WGS sequence"/>
</dbReference>
<dbReference type="PANTHER" id="PTHR47894">
    <property type="entry name" value="HTH-TYPE TRANSCRIPTIONAL REGULATOR GADX"/>
    <property type="match status" value="1"/>
</dbReference>
<reference evidence="6 8" key="2">
    <citation type="submission" date="2019-10" db="EMBL/GenBank/DDBJ databases">
        <authorList>
            <person name="Karimi E."/>
        </authorList>
    </citation>
    <scope>NUCLEOTIDE SEQUENCE [LARGE SCALE GENOMIC DNA]</scope>
    <source>
        <strain evidence="6">Acinetobacter sp. 8BE</strain>
    </source>
</reference>
<evidence type="ECO:0000313" key="6">
    <source>
        <dbReference type="EMBL" id="VXA58159.1"/>
    </source>
</evidence>
<evidence type="ECO:0000313" key="7">
    <source>
        <dbReference type="Proteomes" id="UP000233553"/>
    </source>
</evidence>
<organism evidence="6 8">
    <name type="scientific">Acinetobacter proteolyticus</name>
    <dbReference type="NCBI Taxonomy" id="1776741"/>
    <lineage>
        <taxon>Bacteria</taxon>
        <taxon>Pseudomonadati</taxon>
        <taxon>Pseudomonadota</taxon>
        <taxon>Gammaproteobacteria</taxon>
        <taxon>Moraxellales</taxon>
        <taxon>Moraxellaceae</taxon>
        <taxon>Acinetobacter</taxon>
    </lineage>
</organism>
<dbReference type="Proteomes" id="UP000430404">
    <property type="component" value="Unassembled WGS sequence"/>
</dbReference>
<dbReference type="Pfam" id="PF12625">
    <property type="entry name" value="Arabinose_bd"/>
    <property type="match status" value="1"/>
</dbReference>
<gene>
    <name evidence="6" type="ORF">ACI8B_60001</name>
    <name evidence="5" type="ORF">CW311_16530</name>
</gene>
<dbReference type="RefSeq" id="WP_070076166.1">
    <property type="nucleotide sequence ID" value="NZ_CP158965.1"/>
</dbReference>
<dbReference type="Pfam" id="PF12833">
    <property type="entry name" value="HTH_18"/>
    <property type="match status" value="1"/>
</dbReference>
<evidence type="ECO:0000313" key="8">
    <source>
        <dbReference type="Proteomes" id="UP000430404"/>
    </source>
</evidence>
<evidence type="ECO:0000256" key="1">
    <source>
        <dbReference type="ARBA" id="ARBA00023015"/>
    </source>
</evidence>
<keyword evidence="1" id="KW-0805">Transcription regulation</keyword>
<proteinExistence type="predicted"/>
<dbReference type="OrthoDB" id="5582699at2"/>
<dbReference type="PANTHER" id="PTHR47894:SF1">
    <property type="entry name" value="HTH-TYPE TRANSCRIPTIONAL REGULATOR VQSM"/>
    <property type="match status" value="1"/>
</dbReference>
<reference evidence="5 7" key="1">
    <citation type="submission" date="2017-12" db="EMBL/GenBank/DDBJ databases">
        <title>Draft Genome sequences of multiple microbial strains isolated from spacecraft associated surfaces.</title>
        <authorList>
            <person name="Seuylemezian A."/>
            <person name="Vaishampayan P."/>
            <person name="Venkateswaran K."/>
        </authorList>
    </citation>
    <scope>NUCLEOTIDE SEQUENCE [LARGE SCALE GENOMIC DNA]</scope>
    <source>
        <strain evidence="5 7">2P01AA</strain>
    </source>
</reference>
<dbReference type="EMBL" id="PISJ01000019">
    <property type="protein sequence ID" value="PKF31843.1"/>
    <property type="molecule type" value="Genomic_DNA"/>
</dbReference>
<dbReference type="GO" id="GO:0000976">
    <property type="term" value="F:transcription cis-regulatory region binding"/>
    <property type="evidence" value="ECO:0007669"/>
    <property type="project" value="TreeGrafter"/>
</dbReference>
<evidence type="ECO:0000256" key="3">
    <source>
        <dbReference type="ARBA" id="ARBA00023163"/>
    </source>
</evidence>
<feature type="domain" description="HTH araC/xylS-type" evidence="4">
    <location>
        <begin position="233"/>
        <end position="331"/>
    </location>
</feature>
<evidence type="ECO:0000256" key="2">
    <source>
        <dbReference type="ARBA" id="ARBA00023125"/>
    </source>
</evidence>
<keyword evidence="2" id="KW-0238">DNA-binding</keyword>
<keyword evidence="3" id="KW-0804">Transcription</keyword>
<sequence>MVLSNPNQVKLVSSSMLNLLIYFCVENNLKNAKYLNDYKTSELIPMGEWIELLEDINQKKPKPTLGLEISKYVQPKHLGILGYIASSCENILEVLNVFIKYQRLFCEAKPAKMSISDQFIVIRWGADPYLKNNHLIDELLMGVFYTFLDQLVHPNRIEVQKISFSAEKTKFFYNYENFFGCPVEFESEDVEIYISMTSLDLAVSNADPVLNDILIKQANLLLAKRPKLDLFDELIQKTIIQAVSKGNISVEEVANKLGLPARIFQLKLKQQGYTFKERLNQVRRDLAFDYLADLNLSILDISMLLAYQEQTSFIRAFKTWTGMSPLQYRKKKILNHRS</sequence>
<accession>A0A653KCD2</accession>
<name>A0A653KCD2_9GAMM</name>
<dbReference type="SUPFAM" id="SSF46689">
    <property type="entry name" value="Homeodomain-like"/>
    <property type="match status" value="1"/>
</dbReference>
<accession>A0A1E7R0A8</accession>
<protein>
    <submittedName>
        <fullName evidence="6">AraC family transcriptional regulator</fullName>
    </submittedName>
</protein>
<dbReference type="GO" id="GO:0005829">
    <property type="term" value="C:cytosol"/>
    <property type="evidence" value="ECO:0007669"/>
    <property type="project" value="TreeGrafter"/>
</dbReference>
<dbReference type="InterPro" id="IPR032687">
    <property type="entry name" value="AraC-type_N"/>
</dbReference>
<evidence type="ECO:0000259" key="4">
    <source>
        <dbReference type="PROSITE" id="PS01124"/>
    </source>
</evidence>
<dbReference type="InterPro" id="IPR009057">
    <property type="entry name" value="Homeodomain-like_sf"/>
</dbReference>
<dbReference type="InterPro" id="IPR018060">
    <property type="entry name" value="HTH_AraC"/>
</dbReference>
<dbReference type="EMBL" id="CABWKZ010000056">
    <property type="protein sequence ID" value="VXA58159.1"/>
    <property type="molecule type" value="Genomic_DNA"/>
</dbReference>